<dbReference type="Pfam" id="PF09674">
    <property type="entry name" value="DUF2400"/>
    <property type="match status" value="1"/>
</dbReference>
<dbReference type="Proteomes" id="UP001202248">
    <property type="component" value="Unassembled WGS sequence"/>
</dbReference>
<dbReference type="NCBIfam" id="TIGR02757">
    <property type="entry name" value="TIGR02757 family protein"/>
    <property type="match status" value="1"/>
</dbReference>
<gene>
    <name evidence="1" type="ORF">MKP09_19285</name>
</gene>
<dbReference type="EMBL" id="JAKWBL010000004">
    <property type="protein sequence ID" value="MCH5599905.1"/>
    <property type="molecule type" value="Genomic_DNA"/>
</dbReference>
<proteinExistence type="predicted"/>
<dbReference type="InterPro" id="IPR014127">
    <property type="entry name" value="CHP02757"/>
</dbReference>
<evidence type="ECO:0000313" key="2">
    <source>
        <dbReference type="Proteomes" id="UP001202248"/>
    </source>
</evidence>
<evidence type="ECO:0000313" key="1">
    <source>
        <dbReference type="EMBL" id="MCH5599905.1"/>
    </source>
</evidence>
<dbReference type="RefSeq" id="WP_240831928.1">
    <property type="nucleotide sequence ID" value="NZ_JAKWBL010000004.1"/>
</dbReference>
<comment type="caution">
    <text evidence="1">The sequence shown here is derived from an EMBL/GenBank/DDBJ whole genome shotgun (WGS) entry which is preliminary data.</text>
</comment>
<accession>A0ABS9SNI2</accession>
<name>A0ABS9SNI2_9BACT</name>
<keyword evidence="2" id="KW-1185">Reference proteome</keyword>
<organism evidence="1 2">
    <name type="scientific">Niabella ginsengisoli</name>
    <dbReference type="NCBI Taxonomy" id="522298"/>
    <lineage>
        <taxon>Bacteria</taxon>
        <taxon>Pseudomonadati</taxon>
        <taxon>Bacteroidota</taxon>
        <taxon>Chitinophagia</taxon>
        <taxon>Chitinophagales</taxon>
        <taxon>Chitinophagaceae</taxon>
        <taxon>Niabella</taxon>
    </lineage>
</organism>
<protein>
    <submittedName>
        <fullName evidence="1">TIGR02757 family protein</fullName>
    </submittedName>
</protein>
<reference evidence="1 2" key="1">
    <citation type="submission" date="2022-02" db="EMBL/GenBank/DDBJ databases">
        <authorList>
            <person name="Min J."/>
        </authorList>
    </citation>
    <scope>NUCLEOTIDE SEQUENCE [LARGE SCALE GENOMIC DNA]</scope>
    <source>
        <strain evidence="1 2">GR10-1</strain>
    </source>
</reference>
<sequence>MEHNLKEFLDKKAAQYEQPNFIKDDPICIPHRFTKKQDIEIAGFFAAILAWGNRKSIINSCNRLLMLMDNAPHDFILNFEEADLKPFMSFVHRTFNATDLYHFFNFLQYHYKQPSGNSLETAFSKHLNAKSENIEQALIGFYNLFFDETVFPDYPRRTRKHIATPYKKSACKRLNMFLRWMVRSNEKGVDFGLWKKIKPAQLVCPLDVHVARVAKHFGLLQRPNSDWTAAVELTQHLKQLDANDPVKYDFALFGLGVVEKF</sequence>